<dbReference type="InterPro" id="IPR016163">
    <property type="entry name" value="Ald_DH_C"/>
</dbReference>
<feature type="domain" description="Aldehyde dehydrogenase" evidence="7">
    <location>
        <begin position="21"/>
        <end position="470"/>
    </location>
</feature>
<dbReference type="Pfam" id="PF00171">
    <property type="entry name" value="Aldedh"/>
    <property type="match status" value="1"/>
</dbReference>
<dbReference type="EMBL" id="JACCJZ010000020">
    <property type="protein sequence ID" value="NYZ64084.1"/>
    <property type="molecule type" value="Genomic_DNA"/>
</dbReference>
<dbReference type="CDD" id="cd07093">
    <property type="entry name" value="ALDH_F8_HMSADH"/>
    <property type="match status" value="1"/>
</dbReference>
<evidence type="ECO:0000259" key="7">
    <source>
        <dbReference type="Pfam" id="PF00171"/>
    </source>
</evidence>
<feature type="active site" evidence="4">
    <location>
        <position position="247"/>
    </location>
</feature>
<evidence type="ECO:0000256" key="5">
    <source>
        <dbReference type="RuleBase" id="RU003345"/>
    </source>
</evidence>
<dbReference type="InterPro" id="IPR016161">
    <property type="entry name" value="Ald_DH/histidinol_DH"/>
</dbReference>
<dbReference type="PANTHER" id="PTHR43720:SF2">
    <property type="entry name" value="2-AMINOMUCONIC SEMIALDEHYDE DEHYDROGENASE"/>
    <property type="match status" value="1"/>
</dbReference>
<evidence type="ECO:0000256" key="6">
    <source>
        <dbReference type="SAM" id="MobiDB-lite"/>
    </source>
</evidence>
<organism evidence="8 9">
    <name type="scientific">Luteimonas deserti</name>
    <dbReference type="NCBI Taxonomy" id="2752306"/>
    <lineage>
        <taxon>Bacteria</taxon>
        <taxon>Pseudomonadati</taxon>
        <taxon>Pseudomonadota</taxon>
        <taxon>Gammaproteobacteria</taxon>
        <taxon>Lysobacterales</taxon>
        <taxon>Lysobacteraceae</taxon>
        <taxon>Luteimonas</taxon>
    </lineage>
</organism>
<dbReference type="Proteomes" id="UP000589896">
    <property type="component" value="Unassembled WGS sequence"/>
</dbReference>
<comment type="caution">
    <text evidence="8">The sequence shown here is derived from an EMBL/GenBank/DDBJ whole genome shotgun (WGS) entry which is preliminary data.</text>
</comment>
<dbReference type="PANTHER" id="PTHR43720">
    <property type="entry name" value="2-AMINOMUCONIC SEMIALDEHYDE DEHYDROGENASE"/>
    <property type="match status" value="1"/>
</dbReference>
<dbReference type="FunFam" id="3.40.309.10:FF:000012">
    <property type="entry name" value="Betaine aldehyde dehydrogenase"/>
    <property type="match status" value="1"/>
</dbReference>
<dbReference type="PROSITE" id="PS00070">
    <property type="entry name" value="ALDEHYDE_DEHYDR_CYS"/>
    <property type="match status" value="1"/>
</dbReference>
<comment type="similarity">
    <text evidence="1 5">Belongs to the aldehyde dehydrogenase family.</text>
</comment>
<feature type="region of interest" description="Disordered" evidence="6">
    <location>
        <begin position="1"/>
        <end position="21"/>
    </location>
</feature>
<dbReference type="InterPro" id="IPR015590">
    <property type="entry name" value="Aldehyde_DH_dom"/>
</dbReference>
<protein>
    <submittedName>
        <fullName evidence="8">Aldehyde dehydrogenase</fullName>
    </submittedName>
</protein>
<accession>A0A7Z0TX50</accession>
<dbReference type="FunFam" id="3.40.605.10:FF:000007">
    <property type="entry name" value="NAD/NADP-dependent betaine aldehyde dehydrogenase"/>
    <property type="match status" value="1"/>
</dbReference>
<dbReference type="PROSITE" id="PS00687">
    <property type="entry name" value="ALDEHYDE_DEHYDR_GLU"/>
    <property type="match status" value="1"/>
</dbReference>
<gene>
    <name evidence="8" type="ORF">H0E82_15200</name>
</gene>
<evidence type="ECO:0000313" key="9">
    <source>
        <dbReference type="Proteomes" id="UP000589896"/>
    </source>
</evidence>
<evidence type="ECO:0000256" key="3">
    <source>
        <dbReference type="ARBA" id="ARBA00023027"/>
    </source>
</evidence>
<keyword evidence="3" id="KW-0520">NAD</keyword>
<dbReference type="RefSeq" id="WP_180546302.1">
    <property type="nucleotide sequence ID" value="NZ_JACCJZ010000020.1"/>
</dbReference>
<evidence type="ECO:0000256" key="2">
    <source>
        <dbReference type="ARBA" id="ARBA00023002"/>
    </source>
</evidence>
<dbReference type="AlphaFoldDB" id="A0A7Z0TX50"/>
<keyword evidence="9" id="KW-1185">Reference proteome</keyword>
<sequence length="475" mass="50539">MDRFPHWIDGAPRPPRQGRWHPVHDPATGRRFAEVAAGDGDDLDAAIDAAVRAAPGWAALRNSERAHWLERLAVGLEAEADAFAHAEARDAGKPFALVRDVEIPRAVANLRFFAHAATQFASESHHGEAGLNYTLHAPLGVVATISPWNLPLYLLTWKIAPALAAGNTVIAKPSEVTPHTATLLGELSGRIGLPAGVLNIVHGTGSDVGEPLVTDPRVQAVSFTGSTAVGRRIGALAGGLLKKVSLELGGKNATVVFADSDWDDNLDTLLRSAFQNSGQICLCGSRILVERRIAHAFRERFVAATLALRVGDPMDPDARMGPLVSQAHFDRVMAALARARDEGGRVLCGGHALERPGWFVAPTVIEGLGPDCATNREEIFGPVVTLQVFDDDAEALALANAGGYGLSASLWTRDLGRAHRMAARLRAGVVWINAWMLRDLRTPFGGTGASGLGREGGLDAMRFFTEPKNVGLSLG</sequence>
<dbReference type="GO" id="GO:0016620">
    <property type="term" value="F:oxidoreductase activity, acting on the aldehyde or oxo group of donors, NAD or NADP as acceptor"/>
    <property type="evidence" value="ECO:0007669"/>
    <property type="project" value="InterPro"/>
</dbReference>
<dbReference type="Gene3D" id="3.40.309.10">
    <property type="entry name" value="Aldehyde Dehydrogenase, Chain A, domain 2"/>
    <property type="match status" value="1"/>
</dbReference>
<keyword evidence="2 5" id="KW-0560">Oxidoreductase</keyword>
<evidence type="ECO:0000313" key="8">
    <source>
        <dbReference type="EMBL" id="NYZ64084.1"/>
    </source>
</evidence>
<evidence type="ECO:0000256" key="4">
    <source>
        <dbReference type="PROSITE-ProRule" id="PRU10007"/>
    </source>
</evidence>
<dbReference type="InterPro" id="IPR016160">
    <property type="entry name" value="Ald_DH_CS_CYS"/>
</dbReference>
<proteinExistence type="inferred from homology"/>
<dbReference type="InterPro" id="IPR016162">
    <property type="entry name" value="Ald_DH_N"/>
</dbReference>
<name>A0A7Z0TX50_9GAMM</name>
<dbReference type="SUPFAM" id="SSF53720">
    <property type="entry name" value="ALDH-like"/>
    <property type="match status" value="1"/>
</dbReference>
<dbReference type="Gene3D" id="3.40.605.10">
    <property type="entry name" value="Aldehyde Dehydrogenase, Chain A, domain 1"/>
    <property type="match status" value="1"/>
</dbReference>
<reference evidence="8 9" key="1">
    <citation type="submission" date="2020-07" db="EMBL/GenBank/DDBJ databases">
        <title>isolation of Luteimonas sp. SJ-16.</title>
        <authorList>
            <person name="Huang X.-X."/>
            <person name="Xu L."/>
            <person name="Sun J.-Q."/>
        </authorList>
    </citation>
    <scope>NUCLEOTIDE SEQUENCE [LARGE SCALE GENOMIC DNA]</scope>
    <source>
        <strain evidence="8 9">SJ-16</strain>
    </source>
</reference>
<evidence type="ECO:0000256" key="1">
    <source>
        <dbReference type="ARBA" id="ARBA00009986"/>
    </source>
</evidence>
<dbReference type="InterPro" id="IPR029510">
    <property type="entry name" value="Ald_DH_CS_GLU"/>
</dbReference>